<dbReference type="AlphaFoldDB" id="A0A0F9UDM7"/>
<dbReference type="EMBL" id="LAZR01000158">
    <property type="protein sequence ID" value="KKN85487.1"/>
    <property type="molecule type" value="Genomic_DNA"/>
</dbReference>
<comment type="caution">
    <text evidence="2">The sequence shown here is derived from an EMBL/GenBank/DDBJ whole genome shotgun (WGS) entry which is preliminary data.</text>
</comment>
<name>A0A0F9UDM7_9ZZZZ</name>
<gene>
    <name evidence="2" type="ORF">LCGC14_0278100</name>
</gene>
<reference evidence="2" key="1">
    <citation type="journal article" date="2015" name="Nature">
        <title>Complex archaea that bridge the gap between prokaryotes and eukaryotes.</title>
        <authorList>
            <person name="Spang A."/>
            <person name="Saw J.H."/>
            <person name="Jorgensen S.L."/>
            <person name="Zaremba-Niedzwiedzka K."/>
            <person name="Martijn J."/>
            <person name="Lind A.E."/>
            <person name="van Eijk R."/>
            <person name="Schleper C."/>
            <person name="Guy L."/>
            <person name="Ettema T.J."/>
        </authorList>
    </citation>
    <scope>NUCLEOTIDE SEQUENCE</scope>
</reference>
<proteinExistence type="predicted"/>
<feature type="compositionally biased region" description="Basic and acidic residues" evidence="1">
    <location>
        <begin position="1"/>
        <end position="12"/>
    </location>
</feature>
<feature type="region of interest" description="Disordered" evidence="1">
    <location>
        <begin position="1"/>
        <end position="25"/>
    </location>
</feature>
<evidence type="ECO:0000256" key="1">
    <source>
        <dbReference type="SAM" id="MobiDB-lite"/>
    </source>
</evidence>
<protein>
    <submittedName>
        <fullName evidence="2">Uncharacterized protein</fullName>
    </submittedName>
</protein>
<accession>A0A0F9UDM7</accession>
<sequence length="82" mass="9501">MSDMKQKMDDQIKAGLHHQLYPEAKRPTEAEVRQELIEQVGRFCADGDYGYDEKSWGYEEGILLTPFEAELLLNILNERAKV</sequence>
<evidence type="ECO:0000313" key="2">
    <source>
        <dbReference type="EMBL" id="KKN85487.1"/>
    </source>
</evidence>
<organism evidence="2">
    <name type="scientific">marine sediment metagenome</name>
    <dbReference type="NCBI Taxonomy" id="412755"/>
    <lineage>
        <taxon>unclassified sequences</taxon>
        <taxon>metagenomes</taxon>
        <taxon>ecological metagenomes</taxon>
    </lineage>
</organism>